<dbReference type="CDD" id="cd16393">
    <property type="entry name" value="SPO0J_N"/>
    <property type="match status" value="1"/>
</dbReference>
<dbReference type="AlphaFoldDB" id="A0A1M6YHU5"/>
<dbReference type="InterPro" id="IPR050336">
    <property type="entry name" value="Chromosome_partition/occlusion"/>
</dbReference>
<evidence type="ECO:0000256" key="2">
    <source>
        <dbReference type="ARBA" id="ARBA00022829"/>
    </source>
</evidence>
<dbReference type="EMBL" id="FRBD01000028">
    <property type="protein sequence ID" value="SHL17871.1"/>
    <property type="molecule type" value="Genomic_DNA"/>
</dbReference>
<dbReference type="Proteomes" id="UP000184130">
    <property type="component" value="Unassembled WGS sequence"/>
</dbReference>
<dbReference type="SMART" id="SM00470">
    <property type="entry name" value="ParB"/>
    <property type="match status" value="1"/>
</dbReference>
<evidence type="ECO:0000259" key="4">
    <source>
        <dbReference type="SMART" id="SM00470"/>
    </source>
</evidence>
<dbReference type="SUPFAM" id="SSF110849">
    <property type="entry name" value="ParB/Sulfiredoxin"/>
    <property type="match status" value="1"/>
</dbReference>
<dbReference type="Pfam" id="PF17762">
    <property type="entry name" value="HTH_ParB"/>
    <property type="match status" value="1"/>
</dbReference>
<evidence type="ECO:0000256" key="1">
    <source>
        <dbReference type="ARBA" id="ARBA00006295"/>
    </source>
</evidence>
<organism evidence="5 6">
    <name type="scientific">Xylanibacter ruminicola</name>
    <name type="common">Prevotella ruminicola</name>
    <dbReference type="NCBI Taxonomy" id="839"/>
    <lineage>
        <taxon>Bacteria</taxon>
        <taxon>Pseudomonadati</taxon>
        <taxon>Bacteroidota</taxon>
        <taxon>Bacteroidia</taxon>
        <taxon>Bacteroidales</taxon>
        <taxon>Prevotellaceae</taxon>
        <taxon>Xylanibacter</taxon>
    </lineage>
</organism>
<dbReference type="InterPro" id="IPR003115">
    <property type="entry name" value="ParB_N"/>
</dbReference>
<dbReference type="GO" id="GO:0003677">
    <property type="term" value="F:DNA binding"/>
    <property type="evidence" value="ECO:0007669"/>
    <property type="project" value="UniProtKB-KW"/>
</dbReference>
<dbReference type="InterPro" id="IPR041468">
    <property type="entry name" value="HTH_ParB/Spo0J"/>
</dbReference>
<dbReference type="FunFam" id="3.90.1530.30:FF:000001">
    <property type="entry name" value="Chromosome partitioning protein ParB"/>
    <property type="match status" value="1"/>
</dbReference>
<dbReference type="NCBIfam" id="TIGR00180">
    <property type="entry name" value="parB_part"/>
    <property type="match status" value="1"/>
</dbReference>
<evidence type="ECO:0000313" key="5">
    <source>
        <dbReference type="EMBL" id="SHL17871.1"/>
    </source>
</evidence>
<name>A0A1M6YHU5_XYLRU</name>
<dbReference type="OrthoDB" id="9802051at2"/>
<dbReference type="InterPro" id="IPR057240">
    <property type="entry name" value="ParB_dimer_C"/>
</dbReference>
<dbReference type="PANTHER" id="PTHR33375:SF1">
    <property type="entry name" value="CHROMOSOME-PARTITIONING PROTEIN PARB-RELATED"/>
    <property type="match status" value="1"/>
</dbReference>
<sequence>MAVKKKYDRSVLGRGLDNIGSGRGLGLDALINTNDIRTKGTANLLMLPIEQIEPNPDQPRHEFDESALKELAVSIREIGVIVPITVRQMEGNHYQIIAGERRWRASNMAGLKELPAYIMATGDEHVMEMALAENIQREDLNAIEIALAYQRLAETTGMTQERMSERLGKSRASITNYLRLLKLPAQIQMALKNRDIDMGHARALLSLDSPSAQLKLYKDAHRNGYSVRKIEEIVQRMKKGEPLQEVKKLIDPKQLPLEYSILRDRLSELFKTKVTMTCSPQMKGKFSINFSNEDELEYIMQVFDKVKKGQK</sequence>
<dbReference type="InterPro" id="IPR036086">
    <property type="entry name" value="ParB/Sulfiredoxin_sf"/>
</dbReference>
<dbReference type="Pfam" id="PF02195">
    <property type="entry name" value="ParB_N"/>
    <property type="match status" value="1"/>
</dbReference>
<dbReference type="Gene3D" id="3.90.1530.30">
    <property type="match status" value="1"/>
</dbReference>
<dbReference type="RefSeq" id="WP_073211087.1">
    <property type="nucleotide sequence ID" value="NZ_FRBD01000028.1"/>
</dbReference>
<comment type="similarity">
    <text evidence="1">Belongs to the ParB family.</text>
</comment>
<accession>A0A1M6YHU5</accession>
<keyword evidence="3" id="KW-0238">DNA-binding</keyword>
<evidence type="ECO:0000256" key="3">
    <source>
        <dbReference type="ARBA" id="ARBA00023125"/>
    </source>
</evidence>
<protein>
    <submittedName>
        <fullName evidence="5">Chromosome partitioning protein, ParB family</fullName>
    </submittedName>
</protein>
<reference evidence="5 6" key="1">
    <citation type="submission" date="2016-11" db="EMBL/GenBank/DDBJ databases">
        <authorList>
            <person name="Jaros S."/>
            <person name="Januszkiewicz K."/>
            <person name="Wedrychowicz H."/>
        </authorList>
    </citation>
    <scope>NUCLEOTIDE SEQUENCE [LARGE SCALE GENOMIC DNA]</scope>
    <source>
        <strain evidence="5 6">KHT3</strain>
    </source>
</reference>
<gene>
    <name evidence="5" type="ORF">SAMN05216463_1288</name>
</gene>
<feature type="domain" description="ParB-like N-terminal" evidence="4">
    <location>
        <begin position="45"/>
        <end position="135"/>
    </location>
</feature>
<keyword evidence="2" id="KW-0159">Chromosome partition</keyword>
<dbReference type="GO" id="GO:0007059">
    <property type="term" value="P:chromosome segregation"/>
    <property type="evidence" value="ECO:0007669"/>
    <property type="project" value="UniProtKB-KW"/>
</dbReference>
<dbReference type="GO" id="GO:0045881">
    <property type="term" value="P:positive regulation of sporulation resulting in formation of a cellular spore"/>
    <property type="evidence" value="ECO:0007669"/>
    <property type="project" value="TreeGrafter"/>
</dbReference>
<dbReference type="Gene3D" id="1.10.10.2830">
    <property type="match status" value="1"/>
</dbReference>
<dbReference type="InterPro" id="IPR004437">
    <property type="entry name" value="ParB/RepB/Spo0J"/>
</dbReference>
<proteinExistence type="inferred from homology"/>
<dbReference type="GO" id="GO:0005694">
    <property type="term" value="C:chromosome"/>
    <property type="evidence" value="ECO:0007669"/>
    <property type="project" value="TreeGrafter"/>
</dbReference>
<dbReference type="Pfam" id="PF23552">
    <property type="entry name" value="ParB_C"/>
    <property type="match status" value="1"/>
</dbReference>
<dbReference type="PANTHER" id="PTHR33375">
    <property type="entry name" value="CHROMOSOME-PARTITIONING PROTEIN PARB-RELATED"/>
    <property type="match status" value="1"/>
</dbReference>
<evidence type="ECO:0000313" key="6">
    <source>
        <dbReference type="Proteomes" id="UP000184130"/>
    </source>
</evidence>
<dbReference type="FunFam" id="1.10.10.2830:FF:000001">
    <property type="entry name" value="Chromosome partitioning protein ParB"/>
    <property type="match status" value="1"/>
</dbReference>